<keyword evidence="1" id="KW-0472">Membrane</keyword>
<evidence type="ECO:0000256" key="1">
    <source>
        <dbReference type="SAM" id="Phobius"/>
    </source>
</evidence>
<dbReference type="HOGENOM" id="CLU_2118701_0_0_5"/>
<proteinExistence type="predicted"/>
<feature type="transmembrane region" description="Helical" evidence="1">
    <location>
        <begin position="92"/>
        <end position="111"/>
    </location>
</feature>
<organism evidence="2 3">
    <name type="scientific">Parvularcula bermudensis (strain ATCC BAA-594 / HTCC2503 / KCTC 12087)</name>
    <dbReference type="NCBI Taxonomy" id="314260"/>
    <lineage>
        <taxon>Bacteria</taxon>
        <taxon>Pseudomonadati</taxon>
        <taxon>Pseudomonadota</taxon>
        <taxon>Alphaproteobacteria</taxon>
        <taxon>Parvularculales</taxon>
        <taxon>Parvularculaceae</taxon>
        <taxon>Parvularcula</taxon>
    </lineage>
</organism>
<protein>
    <recommendedName>
        <fullName evidence="4">DUF3325 domain-containing protein</fullName>
    </recommendedName>
</protein>
<dbReference type="STRING" id="314260.PB2503_13664"/>
<gene>
    <name evidence="2" type="ordered locus">PB2503_13664</name>
</gene>
<keyword evidence="3" id="KW-1185">Reference proteome</keyword>
<reference evidence="2 3" key="2">
    <citation type="journal article" date="2011" name="J. Bacteriol.">
        <title>Complete genome sequence of strain HTCC2503T of Parvularcula bermudensis, the type species of the order "Parvularculales" in the class Alphaproteobacteria.</title>
        <authorList>
            <person name="Oh H.M."/>
            <person name="Kang I."/>
            <person name="Vergin K.L."/>
            <person name="Kang D."/>
            <person name="Rhee K.H."/>
            <person name="Giovannoni S.J."/>
            <person name="Cho J.C."/>
        </authorList>
    </citation>
    <scope>NUCLEOTIDE SEQUENCE [LARGE SCALE GENOMIC DNA]</scope>
    <source>
        <strain evidence="3">ATCC BAA-594 / HTCC2503 / KCTC 12087</strain>
    </source>
</reference>
<feature type="transmembrane region" description="Helical" evidence="1">
    <location>
        <begin position="67"/>
        <end position="86"/>
    </location>
</feature>
<evidence type="ECO:0000313" key="2">
    <source>
        <dbReference type="EMBL" id="ADM10770.1"/>
    </source>
</evidence>
<dbReference type="OrthoDB" id="7477824at2"/>
<dbReference type="RefSeq" id="WP_013301744.1">
    <property type="nucleotide sequence ID" value="NC_014414.1"/>
</dbReference>
<feature type="transmembrane region" description="Helical" evidence="1">
    <location>
        <begin position="36"/>
        <end position="55"/>
    </location>
</feature>
<evidence type="ECO:0008006" key="4">
    <source>
        <dbReference type="Google" id="ProtNLM"/>
    </source>
</evidence>
<name>E0THH8_PARBH</name>
<reference evidence="3" key="1">
    <citation type="submission" date="2010-08" db="EMBL/GenBank/DDBJ databases">
        <title>Genome sequence of Parvularcula bermudensis HTCC2503.</title>
        <authorList>
            <person name="Kang D.-M."/>
            <person name="Oh H.-M."/>
            <person name="Cho J.-C."/>
        </authorList>
    </citation>
    <scope>NUCLEOTIDE SEQUENCE [LARGE SCALE GENOMIC DNA]</scope>
    <source>
        <strain evidence="3">ATCC BAA-594 / HTCC2503 / KCTC 12087</strain>
    </source>
</reference>
<dbReference type="KEGG" id="pbr:PB2503_13664"/>
<accession>E0THH8</accession>
<dbReference type="Proteomes" id="UP000001302">
    <property type="component" value="Chromosome"/>
</dbReference>
<dbReference type="AlphaFoldDB" id="E0THH8"/>
<dbReference type="EMBL" id="CP002156">
    <property type="protein sequence ID" value="ADM10770.1"/>
    <property type="molecule type" value="Genomic_DNA"/>
</dbReference>
<keyword evidence="1" id="KW-0812">Transmembrane</keyword>
<evidence type="ECO:0000313" key="3">
    <source>
        <dbReference type="Proteomes" id="UP000001302"/>
    </source>
</evidence>
<keyword evidence="1" id="KW-1133">Transmembrane helix</keyword>
<sequence length="114" mass="12332">MTTLLAVSLLLIATVLWIEAHERRASFGWVKDSAPARFGLKVVGWGLATIALWLLAQPMGWERGVPLWFGWLSFAAFIALLVAARFPKSQWWVGAFGIAGAVMVGALMMTGGTA</sequence>